<dbReference type="Proteomes" id="UP000033101">
    <property type="component" value="Chromosome"/>
</dbReference>
<dbReference type="PATRIC" id="fig|1434110.4.peg.3861"/>
<dbReference type="AlphaFoldDB" id="A0A0E3SHW7"/>
<protein>
    <submittedName>
        <fullName evidence="1">Uncharacterized protein</fullName>
    </submittedName>
</protein>
<dbReference type="EMBL" id="CP009516">
    <property type="protein sequence ID" value="AKB79478.1"/>
    <property type="molecule type" value="Genomic_DNA"/>
</dbReference>
<name>A0A0E3SHW7_9EURY</name>
<gene>
    <name evidence="1" type="ORF">MSHOH_2995</name>
</gene>
<keyword evidence="2" id="KW-1185">Reference proteome</keyword>
<dbReference type="KEGG" id="mhor:MSHOH_2995"/>
<evidence type="ECO:0000313" key="1">
    <source>
        <dbReference type="EMBL" id="AKB79478.1"/>
    </source>
</evidence>
<dbReference type="RefSeq" id="WP_048141144.1">
    <property type="nucleotide sequence ID" value="NZ_BBCW01000002.1"/>
</dbReference>
<sequence length="90" mass="10304">MAYNFRILHNRGHEFKIFGSSASLPYLNEIPTTALSYFFRERKVTDIVGDRDPVVIQKQWISTQAKQRNEAHVTSILKSMKTAGESTSSR</sequence>
<reference evidence="1 2" key="1">
    <citation type="submission" date="2014-07" db="EMBL/GenBank/DDBJ databases">
        <title>Methanogenic archaea and the global carbon cycle.</title>
        <authorList>
            <person name="Henriksen J.R."/>
            <person name="Luke J."/>
            <person name="Reinhart S."/>
            <person name="Benedict M.N."/>
            <person name="Youngblut N.D."/>
            <person name="Metcalf M.E."/>
            <person name="Whitaker R.J."/>
            <person name="Metcalf W.W."/>
        </authorList>
    </citation>
    <scope>NUCLEOTIDE SEQUENCE [LARGE SCALE GENOMIC DNA]</scope>
    <source>
        <strain evidence="1 2">HB-1</strain>
    </source>
</reference>
<dbReference type="STRING" id="1434110.MSHOH_2995"/>
<evidence type="ECO:0000313" key="2">
    <source>
        <dbReference type="Proteomes" id="UP000033101"/>
    </source>
</evidence>
<proteinExistence type="predicted"/>
<organism evidence="1 2">
    <name type="scientific">Methanosarcina horonobensis HB-1 = JCM 15518</name>
    <dbReference type="NCBI Taxonomy" id="1434110"/>
    <lineage>
        <taxon>Archaea</taxon>
        <taxon>Methanobacteriati</taxon>
        <taxon>Methanobacteriota</taxon>
        <taxon>Stenosarchaea group</taxon>
        <taxon>Methanomicrobia</taxon>
        <taxon>Methanosarcinales</taxon>
        <taxon>Methanosarcinaceae</taxon>
        <taxon>Methanosarcina</taxon>
    </lineage>
</organism>
<accession>A0A0E3SHW7</accession>
<dbReference type="HOGENOM" id="CLU_2433878_0_0_2"/>